<dbReference type="Gene3D" id="1.20.1070.10">
    <property type="entry name" value="Rhodopsin 7-helix transmembrane proteins"/>
    <property type="match status" value="1"/>
</dbReference>
<feature type="transmembrane region" description="Helical" evidence="13">
    <location>
        <begin position="23"/>
        <end position="49"/>
    </location>
</feature>
<evidence type="ECO:0000259" key="14">
    <source>
        <dbReference type="PROSITE" id="PS50262"/>
    </source>
</evidence>
<keyword evidence="5 12" id="KW-0812">Transmembrane</keyword>
<evidence type="ECO:0000256" key="7">
    <source>
        <dbReference type="ARBA" id="ARBA00022989"/>
    </source>
</evidence>
<dbReference type="PRINTS" id="PR00245">
    <property type="entry name" value="OLFACTORYR"/>
</dbReference>
<dbReference type="InterPro" id="IPR050516">
    <property type="entry name" value="Olfactory_GPCR"/>
</dbReference>
<dbReference type="GO" id="GO:0005886">
    <property type="term" value="C:plasma membrane"/>
    <property type="evidence" value="ECO:0007669"/>
    <property type="project" value="UniProtKB-SubCell"/>
</dbReference>
<dbReference type="InterPro" id="IPR017452">
    <property type="entry name" value="GPCR_Rhodpsn_7TM"/>
</dbReference>
<comment type="function">
    <text evidence="1">Odorant receptor.</text>
</comment>
<evidence type="ECO:0000256" key="13">
    <source>
        <dbReference type="RuleBase" id="RU363047"/>
    </source>
</evidence>
<keyword evidence="6 13" id="KW-0552">Olfaction</keyword>
<dbReference type="GeneID" id="102376828"/>
<evidence type="ECO:0000256" key="11">
    <source>
        <dbReference type="ARBA" id="ARBA00023224"/>
    </source>
</evidence>
<feature type="transmembrane region" description="Helical" evidence="13">
    <location>
        <begin position="236"/>
        <end position="258"/>
    </location>
</feature>
<evidence type="ECO:0000256" key="5">
    <source>
        <dbReference type="ARBA" id="ARBA00022692"/>
    </source>
</evidence>
<dbReference type="GO" id="GO:0004984">
    <property type="term" value="F:olfactory receptor activity"/>
    <property type="evidence" value="ECO:0007669"/>
    <property type="project" value="InterPro"/>
</dbReference>
<keyword evidence="15" id="KW-1185">Reference proteome</keyword>
<evidence type="ECO:0000256" key="12">
    <source>
        <dbReference type="RuleBase" id="RU000688"/>
    </source>
</evidence>
<evidence type="ECO:0000256" key="8">
    <source>
        <dbReference type="ARBA" id="ARBA00023040"/>
    </source>
</evidence>
<dbReference type="SUPFAM" id="SSF81321">
    <property type="entry name" value="Family A G protein-coupled receptor-like"/>
    <property type="match status" value="1"/>
</dbReference>
<feature type="transmembrane region" description="Helical" evidence="13">
    <location>
        <begin position="139"/>
        <end position="156"/>
    </location>
</feature>
<keyword evidence="9 13" id="KW-0472">Membrane</keyword>
<feature type="domain" description="G-protein coupled receptors family 1 profile" evidence="14">
    <location>
        <begin position="39"/>
        <end position="288"/>
    </location>
</feature>
<protein>
    <recommendedName>
        <fullName evidence="13">Olfactory receptor</fullName>
    </recommendedName>
</protein>
<dbReference type="KEGG" id="asn:102376828"/>
<evidence type="ECO:0000256" key="10">
    <source>
        <dbReference type="ARBA" id="ARBA00023170"/>
    </source>
</evidence>
<dbReference type="Pfam" id="PF13853">
    <property type="entry name" value="7tm_4"/>
    <property type="match status" value="1"/>
</dbReference>
<comment type="similarity">
    <text evidence="12">Belongs to the G-protein coupled receptor 1 family.</text>
</comment>
<evidence type="ECO:0000256" key="1">
    <source>
        <dbReference type="ARBA" id="ARBA00002936"/>
    </source>
</evidence>
<evidence type="ECO:0000256" key="3">
    <source>
        <dbReference type="ARBA" id="ARBA00022475"/>
    </source>
</evidence>
<evidence type="ECO:0000256" key="4">
    <source>
        <dbReference type="ARBA" id="ARBA00022606"/>
    </source>
</evidence>
<keyword evidence="7 13" id="KW-1133">Transmembrane helix</keyword>
<dbReference type="FunFam" id="1.20.1070.10:FF:000037">
    <property type="entry name" value="Olfactory receptor"/>
    <property type="match status" value="1"/>
</dbReference>
<evidence type="ECO:0000313" key="16">
    <source>
        <dbReference type="RefSeq" id="XP_025048499.1"/>
    </source>
</evidence>
<dbReference type="RefSeq" id="XP_025048499.1">
    <property type="nucleotide sequence ID" value="XM_025192714.1"/>
</dbReference>
<comment type="subcellular location">
    <subcellularLocation>
        <location evidence="2 13">Cell membrane</location>
        <topology evidence="2 13">Multi-pass membrane protein</topology>
    </subcellularLocation>
</comment>
<dbReference type="GO" id="GO:0004930">
    <property type="term" value="F:G protein-coupled receptor activity"/>
    <property type="evidence" value="ECO:0007669"/>
    <property type="project" value="UniProtKB-KW"/>
</dbReference>
<evidence type="ECO:0000256" key="6">
    <source>
        <dbReference type="ARBA" id="ARBA00022725"/>
    </source>
</evidence>
<keyword evidence="4 13" id="KW-0716">Sensory transduction</keyword>
<sequence>MTNQTTVMEFLLLGFSDSRELQILHFMIFLLIYLATLIGNMLIIVALLVDPNLHTPMHFFLGNLSFIDLCYISVTTPKSMVNAITNIRSISFYGCITQLFLVICFMSAELAFLTVMAYDRYIAICQPLRYRLIMSNSTCLQLTVVCWIGSVIYSAFLTGDTFRLHFCGSNIISHFFCDIPQLLKLSCTDTHANEIMLFVCCSVFGSIFIASIFVSYIHIFITVLKMPSVRGKYKTLSTCLPHLTVFSLFMSTTMLTYMRPSLVHSDYHSLIDAVLYSVVPPLINPIIYSLRNKEIKNVDAFSYRGMSLMHMPTAQHQELFATMKGNPCLFILLLLEEMFLRENSAKWKDNVSYSRTLESCVFKVIIQVTEHLQRTQ</sequence>
<keyword evidence="10 12" id="KW-0675">Receptor</keyword>
<keyword evidence="8 12" id="KW-0297">G-protein coupled receptor</keyword>
<dbReference type="PROSITE" id="PS50262">
    <property type="entry name" value="G_PROTEIN_RECEP_F1_2"/>
    <property type="match status" value="1"/>
</dbReference>
<proteinExistence type="inferred from homology"/>
<dbReference type="Proteomes" id="UP000189705">
    <property type="component" value="Unplaced"/>
</dbReference>
<feature type="transmembrane region" description="Helical" evidence="13">
    <location>
        <begin position="90"/>
        <end position="118"/>
    </location>
</feature>
<feature type="transmembrane region" description="Helical" evidence="13">
    <location>
        <begin position="195"/>
        <end position="224"/>
    </location>
</feature>
<evidence type="ECO:0000313" key="15">
    <source>
        <dbReference type="Proteomes" id="UP000189705"/>
    </source>
</evidence>
<accession>A0A3Q0FME1</accession>
<dbReference type="PRINTS" id="PR00237">
    <property type="entry name" value="GPCRRHODOPSN"/>
</dbReference>
<dbReference type="CDD" id="cd15227">
    <property type="entry name" value="7tmA_OR14-like"/>
    <property type="match status" value="1"/>
</dbReference>
<name>A0A3Q0FME1_ALLSI</name>
<gene>
    <name evidence="16" type="primary">LOC102376828</name>
</gene>
<organism evidence="15 16">
    <name type="scientific">Alligator sinensis</name>
    <name type="common">Chinese alligator</name>
    <dbReference type="NCBI Taxonomy" id="38654"/>
    <lineage>
        <taxon>Eukaryota</taxon>
        <taxon>Metazoa</taxon>
        <taxon>Chordata</taxon>
        <taxon>Craniata</taxon>
        <taxon>Vertebrata</taxon>
        <taxon>Euteleostomi</taxon>
        <taxon>Archelosauria</taxon>
        <taxon>Archosauria</taxon>
        <taxon>Crocodylia</taxon>
        <taxon>Alligatoridae</taxon>
        <taxon>Alligatorinae</taxon>
        <taxon>Alligator</taxon>
    </lineage>
</organism>
<dbReference type="AlphaFoldDB" id="A0A3Q0FME1"/>
<dbReference type="PROSITE" id="PS00237">
    <property type="entry name" value="G_PROTEIN_RECEP_F1_1"/>
    <property type="match status" value="1"/>
</dbReference>
<keyword evidence="11 12" id="KW-0807">Transducer</keyword>
<dbReference type="InParanoid" id="A0A3Q0FME1"/>
<evidence type="ECO:0000256" key="2">
    <source>
        <dbReference type="ARBA" id="ARBA00004651"/>
    </source>
</evidence>
<dbReference type="InterPro" id="IPR000276">
    <property type="entry name" value="GPCR_Rhodpsn"/>
</dbReference>
<evidence type="ECO:0000256" key="9">
    <source>
        <dbReference type="ARBA" id="ARBA00023136"/>
    </source>
</evidence>
<feature type="transmembrane region" description="Helical" evidence="13">
    <location>
        <begin position="270"/>
        <end position="290"/>
    </location>
</feature>
<dbReference type="InterPro" id="IPR000725">
    <property type="entry name" value="Olfact_rcpt"/>
</dbReference>
<reference evidence="16" key="1">
    <citation type="submission" date="2025-08" db="UniProtKB">
        <authorList>
            <consortium name="RefSeq"/>
        </authorList>
    </citation>
    <scope>IDENTIFICATION</scope>
</reference>
<dbReference type="PANTHER" id="PTHR26452">
    <property type="entry name" value="OLFACTORY RECEPTOR"/>
    <property type="match status" value="1"/>
</dbReference>
<keyword evidence="3 13" id="KW-1003">Cell membrane</keyword>